<dbReference type="InterPro" id="IPR004183">
    <property type="entry name" value="Xdiol_dOase_suB"/>
</dbReference>
<organism evidence="8 9">
    <name type="scientific">Cercospora beticola</name>
    <name type="common">Sugarbeet leaf spot fungus</name>
    <dbReference type="NCBI Taxonomy" id="122368"/>
    <lineage>
        <taxon>Eukaryota</taxon>
        <taxon>Fungi</taxon>
        <taxon>Dikarya</taxon>
        <taxon>Ascomycota</taxon>
        <taxon>Pezizomycotina</taxon>
        <taxon>Dothideomycetes</taxon>
        <taxon>Dothideomycetidae</taxon>
        <taxon>Mycosphaerellales</taxon>
        <taxon>Mycosphaerellaceae</taxon>
        <taxon>Cercospora</taxon>
    </lineage>
</organism>
<proteinExistence type="inferred from homology"/>
<evidence type="ECO:0000256" key="3">
    <source>
        <dbReference type="ARBA" id="ARBA00022723"/>
    </source>
</evidence>
<dbReference type="GO" id="GO:0016702">
    <property type="term" value="F:oxidoreductase activity, acting on single donors with incorporation of molecular oxygen, incorporation of two atoms of oxygen"/>
    <property type="evidence" value="ECO:0007669"/>
    <property type="project" value="UniProtKB-ARBA"/>
</dbReference>
<dbReference type="GO" id="GO:0008198">
    <property type="term" value="F:ferrous iron binding"/>
    <property type="evidence" value="ECO:0007669"/>
    <property type="project" value="InterPro"/>
</dbReference>
<sequence length="346" mass="38735">MFFFRSWVKVLLLGLLAATIPFLASDNLLNTVRIATNGLRTRLTSATIWQGANPQTSNSSPIPFQRIQTTSSKMARTPVYFLSHGGPNIMEQKDHPAYSKLQEIGREVTQKVRPKAVVVFSAHWEGYRDTIEVNTAETMPLIYDFYGFPPHYYEFKYPHVGSPELAERVMEKIRDAGLKVEGVRRGLDHGVWASFMCAFDPQKNPLNVPIVQVSIYGEDDPDMHYNLGKAVASLREEGVQIITSGQAVHNLRDLWRGMQTPGALDYVHSFDEALKQAVEESPETRQAAMAALLKRPDAKKAHPTFDHLYPIYVAAGAASSEDGNRLWTMADGSMSWAQYRFGEVGA</sequence>
<dbReference type="PANTHER" id="PTHR30096:SF0">
    <property type="entry name" value="4,5-DOPA DIOXYGENASE EXTRADIOL-LIKE PROTEIN"/>
    <property type="match status" value="1"/>
</dbReference>
<dbReference type="Proteomes" id="UP000230605">
    <property type="component" value="Chromosome 1"/>
</dbReference>
<keyword evidence="3" id="KW-0479">Metal-binding</keyword>
<feature type="domain" description="Extradiol ring-cleavage dioxygenase class III enzyme subunit B" evidence="7">
    <location>
        <begin position="80"/>
        <end position="321"/>
    </location>
</feature>
<dbReference type="CDD" id="cd07363">
    <property type="entry name" value="45_DOPA_Dioxygenase"/>
    <property type="match status" value="1"/>
</dbReference>
<comment type="caution">
    <text evidence="8">The sequence shown here is derived from an EMBL/GenBank/DDBJ whole genome shotgun (WGS) entry which is preliminary data.</text>
</comment>
<dbReference type="OrthoDB" id="7396853at2759"/>
<comment type="similarity">
    <text evidence="2">Belongs to the DODA-type extradiol aromatic ring-opening dioxygenase family.</text>
</comment>
<dbReference type="Pfam" id="PF02900">
    <property type="entry name" value="LigB"/>
    <property type="match status" value="1"/>
</dbReference>
<reference evidence="8 9" key="1">
    <citation type="submission" date="2015-10" db="EMBL/GenBank/DDBJ databases">
        <title>The cercosporin biosynthetic gene cluster was horizontally transferred to several fungal lineages and shown to be expanded in Cercospora beticola based on microsynteny with recipient genomes.</title>
        <authorList>
            <person name="De Jonge R."/>
            <person name="Ebert M.K."/>
            <person name="Suttle J.C."/>
            <person name="Jurick Ii W.M."/>
            <person name="Secor G.A."/>
            <person name="Thomma B.P."/>
            <person name="Van De Peer Y."/>
            <person name="Bolton M.D."/>
        </authorList>
    </citation>
    <scope>NUCLEOTIDE SEQUENCE [LARGE SCALE GENOMIC DNA]</scope>
    <source>
        <strain evidence="8 9">09-40</strain>
    </source>
</reference>
<keyword evidence="5" id="KW-0560">Oxidoreductase</keyword>
<keyword evidence="6" id="KW-0732">Signal</keyword>
<evidence type="ECO:0000259" key="7">
    <source>
        <dbReference type="Pfam" id="PF02900"/>
    </source>
</evidence>
<evidence type="ECO:0000256" key="2">
    <source>
        <dbReference type="ARBA" id="ARBA00007581"/>
    </source>
</evidence>
<keyword evidence="4" id="KW-0862">Zinc</keyword>
<dbReference type="InterPro" id="IPR014436">
    <property type="entry name" value="Extradiol_dOase_DODA"/>
</dbReference>
<accession>A0A2G5IB40</accession>
<evidence type="ECO:0000256" key="1">
    <source>
        <dbReference type="ARBA" id="ARBA00001947"/>
    </source>
</evidence>
<dbReference type="EMBL" id="LKMD01000100">
    <property type="protein sequence ID" value="PIB01960.1"/>
    <property type="molecule type" value="Genomic_DNA"/>
</dbReference>
<evidence type="ECO:0000313" key="8">
    <source>
        <dbReference type="EMBL" id="PIB01960.1"/>
    </source>
</evidence>
<comment type="cofactor">
    <cofactor evidence="1">
        <name>Zn(2+)</name>
        <dbReference type="ChEBI" id="CHEBI:29105"/>
    </cofactor>
</comment>
<dbReference type="Gene3D" id="3.40.830.10">
    <property type="entry name" value="LigB-like"/>
    <property type="match status" value="1"/>
</dbReference>
<evidence type="ECO:0000256" key="5">
    <source>
        <dbReference type="ARBA" id="ARBA00023002"/>
    </source>
</evidence>
<dbReference type="SUPFAM" id="SSF53213">
    <property type="entry name" value="LigB-like"/>
    <property type="match status" value="1"/>
</dbReference>
<evidence type="ECO:0000313" key="9">
    <source>
        <dbReference type="Proteomes" id="UP000230605"/>
    </source>
</evidence>
<dbReference type="GO" id="GO:0008270">
    <property type="term" value="F:zinc ion binding"/>
    <property type="evidence" value="ECO:0007669"/>
    <property type="project" value="InterPro"/>
</dbReference>
<feature type="chain" id="PRO_5013942265" evidence="6">
    <location>
        <begin position="26"/>
        <end position="346"/>
    </location>
</feature>
<dbReference type="AlphaFoldDB" id="A0A2G5IB40"/>
<protein>
    <submittedName>
        <fullName evidence="8">Extradiol ring-cleavage dioxygenase</fullName>
    </submittedName>
</protein>
<dbReference type="PANTHER" id="PTHR30096">
    <property type="entry name" value="4,5-DOPA DIOXYGENASE EXTRADIOL-LIKE PROTEIN"/>
    <property type="match status" value="1"/>
</dbReference>
<gene>
    <name evidence="8" type="ORF">CB0940_00926</name>
</gene>
<feature type="signal peptide" evidence="6">
    <location>
        <begin position="1"/>
        <end position="25"/>
    </location>
</feature>
<keyword evidence="8" id="KW-0223">Dioxygenase</keyword>
<evidence type="ECO:0000256" key="6">
    <source>
        <dbReference type="SAM" id="SignalP"/>
    </source>
</evidence>
<name>A0A2G5IB40_CERBT</name>
<evidence type="ECO:0000256" key="4">
    <source>
        <dbReference type="ARBA" id="ARBA00022833"/>
    </source>
</evidence>